<keyword evidence="3" id="KW-1185">Reference proteome</keyword>
<dbReference type="AlphaFoldDB" id="A0A939DNF8"/>
<comment type="caution">
    <text evidence="2">The sequence shown here is derived from an EMBL/GenBank/DDBJ whole genome shotgun (WGS) entry which is preliminary data.</text>
</comment>
<dbReference type="CDD" id="cd07262">
    <property type="entry name" value="VOC_like"/>
    <property type="match status" value="1"/>
</dbReference>
<dbReference type="InterPro" id="IPR037523">
    <property type="entry name" value="VOC_core"/>
</dbReference>
<name>A0A939DNF8_9ALTE</name>
<reference evidence="2" key="1">
    <citation type="submission" date="2021-03" db="EMBL/GenBank/DDBJ databases">
        <title>novel species isolated from a fishpond in China.</title>
        <authorList>
            <person name="Lu H."/>
            <person name="Cai Z."/>
        </authorList>
    </citation>
    <scope>NUCLEOTIDE SEQUENCE</scope>
    <source>
        <strain evidence="2">JCM 30855</strain>
    </source>
</reference>
<organism evidence="2 3">
    <name type="scientific">Bowmanella dokdonensis</name>
    <dbReference type="NCBI Taxonomy" id="751969"/>
    <lineage>
        <taxon>Bacteria</taxon>
        <taxon>Pseudomonadati</taxon>
        <taxon>Pseudomonadota</taxon>
        <taxon>Gammaproteobacteria</taxon>
        <taxon>Alteromonadales</taxon>
        <taxon>Alteromonadaceae</taxon>
        <taxon>Bowmanella</taxon>
    </lineage>
</organism>
<accession>A0A939DNF8</accession>
<protein>
    <submittedName>
        <fullName evidence="2">VOC family protein</fullName>
    </submittedName>
</protein>
<feature type="domain" description="VOC" evidence="1">
    <location>
        <begin position="1"/>
        <end position="121"/>
    </location>
</feature>
<dbReference type="PROSITE" id="PS51819">
    <property type="entry name" value="VOC"/>
    <property type="match status" value="1"/>
</dbReference>
<proteinExistence type="predicted"/>
<dbReference type="Proteomes" id="UP000664654">
    <property type="component" value="Unassembled WGS sequence"/>
</dbReference>
<dbReference type="InterPro" id="IPR029068">
    <property type="entry name" value="Glyas_Bleomycin-R_OHBP_Dase"/>
</dbReference>
<dbReference type="EMBL" id="JAFKCV010000006">
    <property type="protein sequence ID" value="MBN7826009.1"/>
    <property type="molecule type" value="Genomic_DNA"/>
</dbReference>
<evidence type="ECO:0000259" key="1">
    <source>
        <dbReference type="PROSITE" id="PS51819"/>
    </source>
</evidence>
<dbReference type="RefSeq" id="WP_206574116.1">
    <property type="nucleotide sequence ID" value="NZ_JAFKCV010000006.1"/>
</dbReference>
<dbReference type="PANTHER" id="PTHR35006">
    <property type="entry name" value="GLYOXALASE FAMILY PROTEIN (AFU_ORTHOLOGUE AFUA_5G14830)"/>
    <property type="match status" value="1"/>
</dbReference>
<gene>
    <name evidence="2" type="ORF">J0A66_12295</name>
</gene>
<dbReference type="Pfam" id="PF00903">
    <property type="entry name" value="Glyoxalase"/>
    <property type="match status" value="1"/>
</dbReference>
<dbReference type="PANTHER" id="PTHR35006:SF1">
    <property type="entry name" value="BLL2941 PROTEIN"/>
    <property type="match status" value="1"/>
</dbReference>
<dbReference type="InterPro" id="IPR004360">
    <property type="entry name" value="Glyas_Fos-R_dOase_dom"/>
</dbReference>
<dbReference type="Gene3D" id="3.10.180.10">
    <property type="entry name" value="2,3-Dihydroxybiphenyl 1,2-Dioxygenase, domain 1"/>
    <property type="match status" value="1"/>
</dbReference>
<dbReference type="SUPFAM" id="SSF54593">
    <property type="entry name" value="Glyoxalase/Bleomycin resistance protein/Dihydroxybiphenyl dioxygenase"/>
    <property type="match status" value="1"/>
</dbReference>
<evidence type="ECO:0000313" key="3">
    <source>
        <dbReference type="Proteomes" id="UP000664654"/>
    </source>
</evidence>
<sequence length="123" mass="13297">MITNILLGSNDLKKAERFYDALLTEFGARQVMKNDRSILWKTPDSPVGIALCVPFDGQPASSGNGTMIGLKGKSPRNVTDIYNKALAMGASCEGPPGERRPGVYAAYFRDPDGNKFGIFHTAT</sequence>
<evidence type="ECO:0000313" key="2">
    <source>
        <dbReference type="EMBL" id="MBN7826009.1"/>
    </source>
</evidence>